<evidence type="ECO:0000256" key="8">
    <source>
        <dbReference type="ARBA" id="ARBA00025053"/>
    </source>
</evidence>
<keyword evidence="6 9" id="KW-0539">Nucleus</keyword>
<feature type="compositionally biased region" description="Basic and acidic residues" evidence="10">
    <location>
        <begin position="303"/>
        <end position="325"/>
    </location>
</feature>
<dbReference type="EMBL" id="AVOT02001527">
    <property type="protein sequence ID" value="MBW0467230.1"/>
    <property type="molecule type" value="Genomic_DNA"/>
</dbReference>
<comment type="caution">
    <text evidence="11">The sequence shown here is derived from an EMBL/GenBank/DDBJ whole genome shotgun (WGS) entry which is preliminary data.</text>
</comment>
<keyword evidence="7 9" id="KW-0687">Ribonucleoprotein</keyword>
<feature type="region of interest" description="Disordered" evidence="10">
    <location>
        <begin position="1"/>
        <end position="76"/>
    </location>
</feature>
<keyword evidence="4 9" id="KW-0698">rRNA processing</keyword>
<evidence type="ECO:0000256" key="1">
    <source>
        <dbReference type="ARBA" id="ARBA00004604"/>
    </source>
</evidence>
<organism evidence="11 12">
    <name type="scientific">Austropuccinia psidii MF-1</name>
    <dbReference type="NCBI Taxonomy" id="1389203"/>
    <lineage>
        <taxon>Eukaryota</taxon>
        <taxon>Fungi</taxon>
        <taxon>Dikarya</taxon>
        <taxon>Basidiomycota</taxon>
        <taxon>Pucciniomycotina</taxon>
        <taxon>Pucciniomycetes</taxon>
        <taxon>Pucciniales</taxon>
        <taxon>Sphaerophragmiaceae</taxon>
        <taxon>Austropuccinia</taxon>
    </lineage>
</organism>
<feature type="compositionally biased region" description="Basic and acidic residues" evidence="10">
    <location>
        <begin position="38"/>
        <end position="47"/>
    </location>
</feature>
<protein>
    <recommendedName>
        <fullName evidence="9">rRNA biogenesis protein RRP36</fullName>
    </recommendedName>
</protein>
<evidence type="ECO:0000256" key="6">
    <source>
        <dbReference type="ARBA" id="ARBA00023242"/>
    </source>
</evidence>
<dbReference type="PANTHER" id="PTHR21738:SF0">
    <property type="entry name" value="RIBOSOMAL RNA PROCESSING PROTEIN 36 HOMOLOG"/>
    <property type="match status" value="1"/>
</dbReference>
<evidence type="ECO:0000256" key="3">
    <source>
        <dbReference type="ARBA" id="ARBA00022517"/>
    </source>
</evidence>
<comment type="function">
    <text evidence="8 9">Component of the 90S pre-ribosome involved in the maturation of rRNAs. Required for early cleavages of the pre-RNAs in the 40S ribosomal subunit maturation pathway.</text>
</comment>
<dbReference type="Pfam" id="PF06102">
    <property type="entry name" value="RRP36"/>
    <property type="match status" value="1"/>
</dbReference>
<accession>A0A9Q3GHD0</accession>
<feature type="region of interest" description="Disordered" evidence="10">
    <location>
        <begin position="300"/>
        <end position="325"/>
    </location>
</feature>
<evidence type="ECO:0000256" key="5">
    <source>
        <dbReference type="ARBA" id="ARBA00023054"/>
    </source>
</evidence>
<name>A0A9Q3GHD0_9BASI</name>
<dbReference type="AlphaFoldDB" id="A0A9Q3GHD0"/>
<comment type="similarity">
    <text evidence="2 9">Belongs to the RRP36 family.</text>
</comment>
<keyword evidence="12" id="KW-1185">Reference proteome</keyword>
<feature type="compositionally biased region" description="Polar residues" evidence="10">
    <location>
        <begin position="56"/>
        <end position="72"/>
    </location>
</feature>
<comment type="subunit">
    <text evidence="9">Associates with 90S and pre-40S pre-ribosomal particles.</text>
</comment>
<evidence type="ECO:0000256" key="4">
    <source>
        <dbReference type="ARBA" id="ARBA00022552"/>
    </source>
</evidence>
<evidence type="ECO:0000256" key="7">
    <source>
        <dbReference type="ARBA" id="ARBA00023274"/>
    </source>
</evidence>
<keyword evidence="3 9" id="KW-0690">Ribosome biogenesis</keyword>
<gene>
    <name evidence="11" type="ORF">O181_006945</name>
</gene>
<dbReference type="GO" id="GO:0030686">
    <property type="term" value="C:90S preribosome"/>
    <property type="evidence" value="ECO:0007669"/>
    <property type="project" value="TreeGrafter"/>
</dbReference>
<reference evidence="11" key="1">
    <citation type="submission" date="2021-03" db="EMBL/GenBank/DDBJ databases">
        <title>Draft genome sequence of rust myrtle Austropuccinia psidii MF-1, a brazilian biotype.</title>
        <authorList>
            <person name="Quecine M.C."/>
            <person name="Pachon D.M.R."/>
            <person name="Bonatelli M.L."/>
            <person name="Correr F.H."/>
            <person name="Franceschini L.M."/>
            <person name="Leite T.F."/>
            <person name="Margarido G.R.A."/>
            <person name="Almeida C.A."/>
            <person name="Ferrarezi J.A."/>
            <person name="Labate C.A."/>
        </authorList>
    </citation>
    <scope>NUCLEOTIDE SEQUENCE</scope>
    <source>
        <strain evidence="11">MF-1</strain>
    </source>
</reference>
<dbReference type="PANTHER" id="PTHR21738">
    <property type="entry name" value="RIBOSOMAL RNA PROCESSING PROTEIN 36 HOMOLOG"/>
    <property type="match status" value="1"/>
</dbReference>
<sequence length="325" mass="37815">MKKIKQVNETQLSSESDQDNKDVDYSKDVSSENEWEEDERKVRRYIAESEMEDGFGSSSDVDFNEQSQNSKVIQPKTIGALLRDRLKNQSSQKQNAQVEPEVELEGHQFVLGKRKGRTIPRHANVSIGLSQGDLSSDAEDHGRKSIAPRSNKHAPIEISSKRAVTRKRAVVPVPKIERRDPRFDPLSGTVNQELYERSFSFLKPQKQAEIEELRQKLKKAKKAHVNESEVKKLELDLHRIENQEVQNQKLEREKEALKRWKADEKAKRKEGKGAFYLKRKDKKELILADRYQYLSQDKRKLKKAIERKQKKTGAKEKKMMPIKRD</sequence>
<feature type="region of interest" description="Disordered" evidence="10">
    <location>
        <begin position="122"/>
        <end position="155"/>
    </location>
</feature>
<evidence type="ECO:0000256" key="2">
    <source>
        <dbReference type="ARBA" id="ARBA00009418"/>
    </source>
</evidence>
<dbReference type="Proteomes" id="UP000765509">
    <property type="component" value="Unassembled WGS sequence"/>
</dbReference>
<dbReference type="GO" id="GO:0000462">
    <property type="term" value="P:maturation of SSU-rRNA from tricistronic rRNA transcript (SSU-rRNA, 5.8S rRNA, LSU-rRNA)"/>
    <property type="evidence" value="ECO:0007669"/>
    <property type="project" value="TreeGrafter"/>
</dbReference>
<evidence type="ECO:0000313" key="12">
    <source>
        <dbReference type="Proteomes" id="UP000765509"/>
    </source>
</evidence>
<evidence type="ECO:0000313" key="11">
    <source>
        <dbReference type="EMBL" id="MBW0467230.1"/>
    </source>
</evidence>
<evidence type="ECO:0000256" key="9">
    <source>
        <dbReference type="RuleBase" id="RU368027"/>
    </source>
</evidence>
<dbReference type="GO" id="GO:0005730">
    <property type="term" value="C:nucleolus"/>
    <property type="evidence" value="ECO:0007669"/>
    <property type="project" value="UniProtKB-SubCell"/>
</dbReference>
<dbReference type="InterPro" id="IPR009292">
    <property type="entry name" value="RRP36"/>
</dbReference>
<keyword evidence="5" id="KW-0175">Coiled coil</keyword>
<feature type="compositionally biased region" description="Basic and acidic residues" evidence="10">
    <location>
        <begin position="18"/>
        <end position="30"/>
    </location>
</feature>
<comment type="subcellular location">
    <subcellularLocation>
        <location evidence="1 9">Nucleus</location>
        <location evidence="1 9">Nucleolus</location>
    </subcellularLocation>
</comment>
<dbReference type="OrthoDB" id="448446at2759"/>
<evidence type="ECO:0000256" key="10">
    <source>
        <dbReference type="SAM" id="MobiDB-lite"/>
    </source>
</evidence>
<proteinExistence type="inferred from homology"/>